<evidence type="ECO:0000313" key="3">
    <source>
        <dbReference type="Proteomes" id="UP000008983"/>
    </source>
</evidence>
<dbReference type="GO" id="GO:0005634">
    <property type="term" value="C:nucleus"/>
    <property type="evidence" value="ECO:0007669"/>
    <property type="project" value="TreeGrafter"/>
</dbReference>
<keyword evidence="2" id="KW-0378">Hydrolase</keyword>
<reference evidence="2 3" key="1">
    <citation type="submission" date="2011-07" db="EMBL/GenBank/DDBJ databases">
        <authorList>
            <person name="Coyne R."/>
            <person name="Brami D."/>
            <person name="Johnson J."/>
            <person name="Hostetler J."/>
            <person name="Hannick L."/>
            <person name="Clark T."/>
            <person name="Cassidy-Hanley D."/>
            <person name="Inman J."/>
        </authorList>
    </citation>
    <scope>NUCLEOTIDE SEQUENCE [LARGE SCALE GENOMIC DNA]</scope>
    <source>
        <strain evidence="2 3">G5</strain>
    </source>
</reference>
<dbReference type="GO" id="GO:0004649">
    <property type="term" value="F:poly(ADP-ribose) glycohydrolase activity"/>
    <property type="evidence" value="ECO:0007669"/>
    <property type="project" value="UniProtKB-EC"/>
</dbReference>
<dbReference type="EC" id="3.2.1.143" evidence="2"/>
<dbReference type="GO" id="GO:1990966">
    <property type="term" value="P:ATP generation from poly-ADP-D-ribose"/>
    <property type="evidence" value="ECO:0007669"/>
    <property type="project" value="TreeGrafter"/>
</dbReference>
<dbReference type="RefSeq" id="XP_004036602.1">
    <property type="nucleotide sequence ID" value="XM_004036554.1"/>
</dbReference>
<dbReference type="GO" id="GO:0005737">
    <property type="term" value="C:cytoplasm"/>
    <property type="evidence" value="ECO:0007669"/>
    <property type="project" value="TreeGrafter"/>
</dbReference>
<dbReference type="OrthoDB" id="1937899at2759"/>
<dbReference type="OMA" id="EMQVAEH"/>
<dbReference type="AlphaFoldDB" id="G0QQB5"/>
<dbReference type="Pfam" id="PF05028">
    <property type="entry name" value="PARG_cat_C"/>
    <property type="match status" value="1"/>
</dbReference>
<dbReference type="STRING" id="857967.G0QQB5"/>
<dbReference type="InParanoid" id="G0QQB5"/>
<dbReference type="GO" id="GO:0005975">
    <property type="term" value="P:carbohydrate metabolic process"/>
    <property type="evidence" value="ECO:0007669"/>
    <property type="project" value="InterPro"/>
</dbReference>
<name>G0QQB5_ICHMU</name>
<dbReference type="GO" id="GO:0009225">
    <property type="term" value="P:nucleotide-sugar metabolic process"/>
    <property type="evidence" value="ECO:0007669"/>
    <property type="project" value="TreeGrafter"/>
</dbReference>
<dbReference type="GO" id="GO:0006282">
    <property type="term" value="P:regulation of DNA repair"/>
    <property type="evidence" value="ECO:0007669"/>
    <property type="project" value="InterPro"/>
</dbReference>
<evidence type="ECO:0000313" key="2">
    <source>
        <dbReference type="EMBL" id="EGR32616.1"/>
    </source>
</evidence>
<dbReference type="eggNOG" id="ENOG502S38Q">
    <property type="taxonomic scope" value="Eukaryota"/>
</dbReference>
<dbReference type="PANTHER" id="PTHR12837:SF0">
    <property type="entry name" value="POLY(ADP-RIBOSE) GLYCOHYDROLASE"/>
    <property type="match status" value="1"/>
</dbReference>
<organism evidence="2 3">
    <name type="scientific">Ichthyophthirius multifiliis</name>
    <name type="common">White spot disease agent</name>
    <name type="synonym">Ich</name>
    <dbReference type="NCBI Taxonomy" id="5932"/>
    <lineage>
        <taxon>Eukaryota</taxon>
        <taxon>Sar</taxon>
        <taxon>Alveolata</taxon>
        <taxon>Ciliophora</taxon>
        <taxon>Intramacronucleata</taxon>
        <taxon>Oligohymenophorea</taxon>
        <taxon>Hymenostomatida</taxon>
        <taxon>Ophryoglenina</taxon>
        <taxon>Ichthyophthirius</taxon>
    </lineage>
</organism>
<keyword evidence="2" id="KW-0326">Glycosidase</keyword>
<dbReference type="Proteomes" id="UP000008983">
    <property type="component" value="Unassembled WGS sequence"/>
</dbReference>
<evidence type="ECO:0000259" key="1">
    <source>
        <dbReference type="Pfam" id="PF05028"/>
    </source>
</evidence>
<protein>
    <submittedName>
        <fullName evidence="2">Tyrosyl-tRNA synthetase, putative</fullName>
        <ecNumber evidence="2">3.2.1.143</ecNumber>
    </submittedName>
</protein>
<keyword evidence="3" id="KW-1185">Reference proteome</keyword>
<proteinExistence type="predicted"/>
<dbReference type="InterPro" id="IPR007724">
    <property type="entry name" value="Poly_GlycHdrlase"/>
</dbReference>
<dbReference type="PANTHER" id="PTHR12837">
    <property type="entry name" value="POLY ADP-RIBOSE GLYCOHYDROLASE"/>
    <property type="match status" value="1"/>
</dbReference>
<dbReference type="InterPro" id="IPR046372">
    <property type="entry name" value="PARG_cat_C"/>
</dbReference>
<sequence length="291" mass="33644">MTFYRCFNENYQKNIEKKLLNTTKINIKADIFEYEGKYDQNKYMEWYLNFADQQLFGFYNSGLYAQDEIQCSEHPLLAHIREYAIDQSQHKENIVPLTHQNGEPTPILIIGAHRLGTIFSIKNNNPQIYYGNNFCAIHTAKSIDQVLQIFDQGSQHVTNIIAMAAQGYKSGEYTFQQISFTLKTAYIAFKKAVEFSENKKCIIHTGNWGTGAFGNNLKLMFYIQILAGNLAGVDVLEYHSFSVEIQEQCQSFLYDYNKDIVPELEKNKIDIDDIIILLEKLKFKWGKSDGN</sequence>
<dbReference type="EMBL" id="GL983617">
    <property type="protein sequence ID" value="EGR32616.1"/>
    <property type="molecule type" value="Genomic_DNA"/>
</dbReference>
<feature type="domain" description="PARG catalytic Macro" evidence="1">
    <location>
        <begin position="147"/>
        <end position="243"/>
    </location>
</feature>
<gene>
    <name evidence="2" type="ORF">IMG5_076460</name>
</gene>
<accession>G0QQB5</accession>
<dbReference type="GeneID" id="14908765"/>